<keyword evidence="15" id="KW-0966">Cell projection</keyword>
<dbReference type="GO" id="GO:0071973">
    <property type="term" value="P:bacterial-type flagellum-dependent cell motility"/>
    <property type="evidence" value="ECO:0007669"/>
    <property type="project" value="InterPro"/>
</dbReference>
<keyword evidence="15" id="KW-0282">Flagellum</keyword>
<dbReference type="AlphaFoldDB" id="A0A1X6ZMW7"/>
<evidence type="ECO:0000256" key="1">
    <source>
        <dbReference type="ARBA" id="ARBA00004117"/>
    </source>
</evidence>
<evidence type="ECO:0000256" key="5">
    <source>
        <dbReference type="ARBA" id="ARBA00022692"/>
    </source>
</evidence>
<keyword evidence="16" id="KW-1185">Reference proteome</keyword>
<dbReference type="Pfam" id="PF01514">
    <property type="entry name" value="YscJ_FliF"/>
    <property type="match status" value="1"/>
</dbReference>
<dbReference type="Gene3D" id="3.30.300.30">
    <property type="match status" value="1"/>
</dbReference>
<evidence type="ECO:0000256" key="11">
    <source>
        <dbReference type="SAM" id="MobiDB-lite"/>
    </source>
</evidence>
<protein>
    <recommendedName>
        <fullName evidence="9">Flagellar M-ring protein</fullName>
    </recommendedName>
</protein>
<keyword evidence="7 12" id="KW-0472">Membrane</keyword>
<evidence type="ECO:0000256" key="3">
    <source>
        <dbReference type="ARBA" id="ARBA00007971"/>
    </source>
</evidence>
<evidence type="ECO:0000259" key="14">
    <source>
        <dbReference type="Pfam" id="PF08345"/>
    </source>
</evidence>
<feature type="domain" description="Flagellar M-ring C-terminal" evidence="14">
    <location>
        <begin position="240"/>
        <end position="401"/>
    </location>
</feature>
<evidence type="ECO:0000256" key="10">
    <source>
        <dbReference type="SAM" id="Coils"/>
    </source>
</evidence>
<dbReference type="PANTHER" id="PTHR30046:SF0">
    <property type="entry name" value="FLAGELLAR M-RING PROTEIN"/>
    <property type="match status" value="1"/>
</dbReference>
<reference evidence="15 16" key="1">
    <citation type="submission" date="2017-03" db="EMBL/GenBank/DDBJ databases">
        <authorList>
            <person name="Afonso C.L."/>
            <person name="Miller P.J."/>
            <person name="Scott M.A."/>
            <person name="Spackman E."/>
            <person name="Goraichik I."/>
            <person name="Dimitrov K.M."/>
            <person name="Suarez D.L."/>
            <person name="Swayne D.E."/>
        </authorList>
    </citation>
    <scope>NUCLEOTIDE SEQUENCE [LARGE SCALE GENOMIC DNA]</scope>
    <source>
        <strain evidence="15 16">CECT 7751</strain>
    </source>
</reference>
<dbReference type="InterPro" id="IPR045851">
    <property type="entry name" value="AMP-bd_C_sf"/>
</dbReference>
<evidence type="ECO:0000313" key="16">
    <source>
        <dbReference type="Proteomes" id="UP000193963"/>
    </source>
</evidence>
<feature type="region of interest" description="Disordered" evidence="11">
    <location>
        <begin position="279"/>
        <end position="326"/>
    </location>
</feature>
<feature type="compositionally biased region" description="Polar residues" evidence="11">
    <location>
        <begin position="284"/>
        <end position="300"/>
    </location>
</feature>
<keyword evidence="5 12" id="KW-0812">Transmembrane</keyword>
<evidence type="ECO:0000256" key="12">
    <source>
        <dbReference type="SAM" id="Phobius"/>
    </source>
</evidence>
<name>A0A1X6ZMW7_9RHOB</name>
<dbReference type="NCBIfam" id="TIGR00206">
    <property type="entry name" value="fliF"/>
    <property type="match status" value="1"/>
</dbReference>
<proteinExistence type="inferred from homology"/>
<keyword evidence="4" id="KW-1003">Cell membrane</keyword>
<organism evidence="15 16">
    <name type="scientific">Pseudooceanicola marinus</name>
    <dbReference type="NCBI Taxonomy" id="396013"/>
    <lineage>
        <taxon>Bacteria</taxon>
        <taxon>Pseudomonadati</taxon>
        <taxon>Pseudomonadota</taxon>
        <taxon>Alphaproteobacteria</taxon>
        <taxon>Rhodobacterales</taxon>
        <taxon>Paracoccaceae</taxon>
        <taxon>Pseudooceanicola</taxon>
    </lineage>
</organism>
<keyword evidence="6 12" id="KW-1133">Transmembrane helix</keyword>
<evidence type="ECO:0000256" key="9">
    <source>
        <dbReference type="PIRNR" id="PIRNR004862"/>
    </source>
</evidence>
<keyword evidence="8 9" id="KW-0975">Bacterial flagellum</keyword>
<feature type="domain" description="Flagellar M-ring N-terminal" evidence="13">
    <location>
        <begin position="44"/>
        <end position="213"/>
    </location>
</feature>
<evidence type="ECO:0000256" key="4">
    <source>
        <dbReference type="ARBA" id="ARBA00022475"/>
    </source>
</evidence>
<dbReference type="EMBL" id="FWFN01000005">
    <property type="protein sequence ID" value="SLN56269.1"/>
    <property type="molecule type" value="Genomic_DNA"/>
</dbReference>
<keyword evidence="10" id="KW-0175">Coiled coil</keyword>
<accession>A0A1X6ZMW7</accession>
<feature type="transmembrane region" description="Helical" evidence="12">
    <location>
        <begin position="423"/>
        <end position="444"/>
    </location>
</feature>
<feature type="coiled-coil region" evidence="10">
    <location>
        <begin position="222"/>
        <end position="249"/>
    </location>
</feature>
<evidence type="ECO:0000259" key="13">
    <source>
        <dbReference type="Pfam" id="PF01514"/>
    </source>
</evidence>
<dbReference type="GO" id="GO:0003774">
    <property type="term" value="F:cytoskeletal motor activity"/>
    <property type="evidence" value="ECO:0007669"/>
    <property type="project" value="InterPro"/>
</dbReference>
<dbReference type="InterPro" id="IPR043427">
    <property type="entry name" value="YscJ/FliF"/>
</dbReference>
<dbReference type="PANTHER" id="PTHR30046">
    <property type="entry name" value="FLAGELLAR M-RING PROTEIN"/>
    <property type="match status" value="1"/>
</dbReference>
<dbReference type="GO" id="GO:0009431">
    <property type="term" value="C:bacterial-type flagellum basal body, MS ring"/>
    <property type="evidence" value="ECO:0007669"/>
    <property type="project" value="InterPro"/>
</dbReference>
<comment type="function">
    <text evidence="9">The M ring may be actively involved in energy transduction.</text>
</comment>
<dbReference type="PIRSF" id="PIRSF004862">
    <property type="entry name" value="FliF"/>
    <property type="match status" value="1"/>
</dbReference>
<dbReference type="Proteomes" id="UP000193963">
    <property type="component" value="Unassembled WGS sequence"/>
</dbReference>
<evidence type="ECO:0000313" key="15">
    <source>
        <dbReference type="EMBL" id="SLN56269.1"/>
    </source>
</evidence>
<evidence type="ECO:0000256" key="7">
    <source>
        <dbReference type="ARBA" id="ARBA00023136"/>
    </source>
</evidence>
<evidence type="ECO:0000256" key="8">
    <source>
        <dbReference type="ARBA" id="ARBA00023143"/>
    </source>
</evidence>
<sequence>MDGRDGLQQLLTLWSNLDMRRRVTAILAAMAMFAAVLGLANLASKPSLSLLYSGLESGQAGEIVRALDQRGVVYDVQGGSIYVEGARRDELRMTLASEGLPRNSSQGYELLDNLSGFGTTSQMFDAAYWRAKEGELARTIAASPQIAAARVHIAHQGATPFQRDLKPTASVALTASGEVSAAQARALRYLVASAVAGLDPDDVAVIDDSAELIGLADEATGSTTAQDRAEELKQKVQRLLEARVGLGNAVVEVAVETDNESESIRERRFDPQERVAISTETEEASNTSQNSGSGDVTVASNLPDGDGEGGGTSSSQQSETRERVNYEVSELNREVLRAAGAIRRLTVAVLVNGTEIEGADGTAVFEDRPEAELEALRDLVASAVGFDEARGDVITIKSMQFEPVAELGTLAAPGLFDQIHIDVMSLIQMAVLAVVALILGLFVVRPLLARGAEVPLLTAGDGEAPLDGEIDDDYELPELPGLGGFGGDDDGGGFPMMADFDGGGGAEDDPVAKLQALIEDRRDETMEILRSWLEEDEERA</sequence>
<dbReference type="Pfam" id="PF08345">
    <property type="entry name" value="YscJ_FliF_C"/>
    <property type="match status" value="1"/>
</dbReference>
<feature type="transmembrane region" description="Helical" evidence="12">
    <location>
        <begin position="23"/>
        <end position="43"/>
    </location>
</feature>
<dbReference type="InterPro" id="IPR006182">
    <property type="entry name" value="FliF_N_dom"/>
</dbReference>
<comment type="subcellular location">
    <subcellularLocation>
        <location evidence="1 9">Bacterial flagellum basal body</location>
    </subcellularLocation>
    <subcellularLocation>
        <location evidence="2">Cell membrane</location>
        <topology evidence="2">Multi-pass membrane protein</topology>
    </subcellularLocation>
</comment>
<dbReference type="PRINTS" id="PR01009">
    <property type="entry name" value="FLGMRINGFLIF"/>
</dbReference>
<gene>
    <name evidence="15" type="primary">fliF</name>
    <name evidence="15" type="ORF">PSM7751_02790</name>
</gene>
<dbReference type="GO" id="GO:0005886">
    <property type="term" value="C:plasma membrane"/>
    <property type="evidence" value="ECO:0007669"/>
    <property type="project" value="UniProtKB-SubCell"/>
</dbReference>
<evidence type="ECO:0000256" key="2">
    <source>
        <dbReference type="ARBA" id="ARBA00004651"/>
    </source>
</evidence>
<dbReference type="InterPro" id="IPR013556">
    <property type="entry name" value="Flag_M-ring_C"/>
</dbReference>
<comment type="similarity">
    <text evidence="3 9">Belongs to the FliF family.</text>
</comment>
<keyword evidence="15" id="KW-0969">Cilium</keyword>
<dbReference type="InterPro" id="IPR000067">
    <property type="entry name" value="FlgMring_FliF"/>
</dbReference>
<evidence type="ECO:0000256" key="6">
    <source>
        <dbReference type="ARBA" id="ARBA00022989"/>
    </source>
</evidence>